<dbReference type="Pfam" id="PF25872">
    <property type="entry name" value="HTH_77"/>
    <property type="match status" value="1"/>
</dbReference>
<dbReference type="SUPFAM" id="SSF48452">
    <property type="entry name" value="TPR-like"/>
    <property type="match status" value="1"/>
</dbReference>
<dbReference type="CDD" id="cd00383">
    <property type="entry name" value="trans_reg_C"/>
    <property type="match status" value="1"/>
</dbReference>
<feature type="domain" description="OmpR/PhoB-type" evidence="3">
    <location>
        <begin position="7"/>
        <end position="100"/>
    </location>
</feature>
<protein>
    <submittedName>
        <fullName evidence="4">Tetratricopeptide repeat protein</fullName>
    </submittedName>
</protein>
<dbReference type="InterPro" id="IPR011990">
    <property type="entry name" value="TPR-like_helical_dom_sf"/>
</dbReference>
<gene>
    <name evidence="4" type="ORF">WKW82_16415</name>
</gene>
<dbReference type="SMART" id="SM00028">
    <property type="entry name" value="TPR"/>
    <property type="match status" value="5"/>
</dbReference>
<organism evidence="4 5">
    <name type="scientific">Variovorax rhizosphaerae</name>
    <dbReference type="NCBI Taxonomy" id="1836200"/>
    <lineage>
        <taxon>Bacteria</taxon>
        <taxon>Pseudomonadati</taxon>
        <taxon>Pseudomonadota</taxon>
        <taxon>Betaproteobacteria</taxon>
        <taxon>Burkholderiales</taxon>
        <taxon>Comamonadaceae</taxon>
        <taxon>Variovorax</taxon>
    </lineage>
</organism>
<dbReference type="InterPro" id="IPR019734">
    <property type="entry name" value="TPR_rpt"/>
</dbReference>
<accession>A0ABU8WLF9</accession>
<reference evidence="4 5" key="1">
    <citation type="submission" date="2024-03" db="EMBL/GenBank/DDBJ databases">
        <title>Novel species of the genus Variovorax.</title>
        <authorList>
            <person name="Liu Q."/>
            <person name="Xin Y.-H."/>
        </authorList>
    </citation>
    <scope>NUCLEOTIDE SEQUENCE [LARGE SCALE GENOMIC DNA]</scope>
    <source>
        <strain evidence="4 5">KACC 18900</strain>
    </source>
</reference>
<dbReference type="RefSeq" id="WP_340343379.1">
    <property type="nucleotide sequence ID" value="NZ_JBBKZT010000007.1"/>
</dbReference>
<dbReference type="InterPro" id="IPR058852">
    <property type="entry name" value="HTH_77"/>
</dbReference>
<dbReference type="SUPFAM" id="SSF52540">
    <property type="entry name" value="P-loop containing nucleoside triphosphate hydrolases"/>
    <property type="match status" value="1"/>
</dbReference>
<proteinExistence type="predicted"/>
<feature type="DNA-binding region" description="OmpR/PhoB-type" evidence="2">
    <location>
        <begin position="7"/>
        <end position="100"/>
    </location>
</feature>
<keyword evidence="1 2" id="KW-0238">DNA-binding</keyword>
<dbReference type="Gene3D" id="1.10.10.10">
    <property type="entry name" value="Winged helix-like DNA-binding domain superfamily/Winged helix DNA-binding domain"/>
    <property type="match status" value="1"/>
</dbReference>
<dbReference type="PANTHER" id="PTHR47691:SF3">
    <property type="entry name" value="HTH-TYPE TRANSCRIPTIONAL REGULATOR RV0890C-RELATED"/>
    <property type="match status" value="1"/>
</dbReference>
<name>A0ABU8WLF9_9BURK</name>
<dbReference type="SUPFAM" id="SSF46894">
    <property type="entry name" value="C-terminal effector domain of the bipartite response regulators"/>
    <property type="match status" value="1"/>
</dbReference>
<evidence type="ECO:0000256" key="1">
    <source>
        <dbReference type="ARBA" id="ARBA00023125"/>
    </source>
</evidence>
<dbReference type="InterPro" id="IPR016032">
    <property type="entry name" value="Sig_transdc_resp-reg_C-effctor"/>
</dbReference>
<dbReference type="SMART" id="SM00862">
    <property type="entry name" value="Trans_reg_C"/>
    <property type="match status" value="1"/>
</dbReference>
<sequence length="838" mass="90475">MTASAASPRYWFGRFELQPDERRLLAGGQAVHLGPHAFDLLVALVGRAGHLVGKDELLAQVWRSVIVEQNTLQVHVSALRKVLGPDAITTISGRGYRFDLAVDARPTTPMHNLPHSLTNFIGREREIAEIRQWLATTRLLTLSGAGGCGKTRLALQVASTLQGQYSDGAWLVELAPLSDPSLLPHAMAKALGISERSGQELMETATEWLASRQVLLLLDNAEHLIAACAPLADALLRRCAGLSLLVTSRERLGIEGELIYRVPSLAMPPARLDSTSDEEIMGCEAVRLFIDRAGLQRPAFQVTATDAPVLASICRRLDGIALAIELAATRTRVMSIQELDSRLADRFGMLTGGSRAALPRHRTLRSLIDWSHELLGAAERAVLRRVSVFAGGWSLQAAESVCSGGSVEGTEVLDLLASLTDKSLVMTETQGDAARFGVLETVRHYAQDRLRESGEDEATCNRQLAFFLDMAGKLLDPMQTDSELQAKLLQLDQEHDNIRAALAWCEAAPSRAEQGLALAGALHWFWRMRGHYAEGRAWIARLLAIAPDVAHRDAHASAFHAAGALAYLQGDYQPAEIRHRQALAIWSREGNRRGIVRSLISLGSIANSRGEPAAARGLYEDALSIARAIDDRRSISMGLQCLGAVACDAGEYAAAQSLLEECVRVSRDIGAWRAALALSVLGEVRHALGDLAAAHALLLEALQGHRDLGDRPGIARTLVGLATVAHDRGDIAAAKSHLGEALGIVPAGDALFCATLLDACAGLWLAFANVTCAARLWGCTERLREAIGAPMSAPQRARHQRLVNDARDALNDDEAFDDAWSEGRSLNLDAALQLAQRL</sequence>
<comment type="caution">
    <text evidence="4">The sequence shown here is derived from an EMBL/GenBank/DDBJ whole genome shotgun (WGS) entry which is preliminary data.</text>
</comment>
<dbReference type="Gene3D" id="1.25.40.10">
    <property type="entry name" value="Tetratricopeptide repeat domain"/>
    <property type="match status" value="2"/>
</dbReference>
<keyword evidence="5" id="KW-1185">Reference proteome</keyword>
<dbReference type="Proteomes" id="UP001385892">
    <property type="component" value="Unassembled WGS sequence"/>
</dbReference>
<dbReference type="PANTHER" id="PTHR47691">
    <property type="entry name" value="REGULATOR-RELATED"/>
    <property type="match status" value="1"/>
</dbReference>
<dbReference type="PROSITE" id="PS51755">
    <property type="entry name" value="OMPR_PHOB"/>
    <property type="match status" value="1"/>
</dbReference>
<dbReference type="InterPro" id="IPR027417">
    <property type="entry name" value="P-loop_NTPase"/>
</dbReference>
<dbReference type="Pfam" id="PF00486">
    <property type="entry name" value="Trans_reg_C"/>
    <property type="match status" value="1"/>
</dbReference>
<dbReference type="EMBL" id="JBBKZT010000007">
    <property type="protein sequence ID" value="MEJ8848244.1"/>
    <property type="molecule type" value="Genomic_DNA"/>
</dbReference>
<dbReference type="InterPro" id="IPR001867">
    <property type="entry name" value="OmpR/PhoB-type_DNA-bd"/>
</dbReference>
<dbReference type="InterPro" id="IPR036388">
    <property type="entry name" value="WH-like_DNA-bd_sf"/>
</dbReference>
<dbReference type="Pfam" id="PF13401">
    <property type="entry name" value="AAA_22"/>
    <property type="match status" value="1"/>
</dbReference>
<evidence type="ECO:0000313" key="5">
    <source>
        <dbReference type="Proteomes" id="UP001385892"/>
    </source>
</evidence>
<evidence type="ECO:0000259" key="3">
    <source>
        <dbReference type="PROSITE" id="PS51755"/>
    </source>
</evidence>
<dbReference type="InterPro" id="IPR049945">
    <property type="entry name" value="AAA_22"/>
</dbReference>
<dbReference type="Gene3D" id="3.40.50.300">
    <property type="entry name" value="P-loop containing nucleotide triphosphate hydrolases"/>
    <property type="match status" value="1"/>
</dbReference>
<evidence type="ECO:0000256" key="2">
    <source>
        <dbReference type="PROSITE-ProRule" id="PRU01091"/>
    </source>
</evidence>
<dbReference type="Pfam" id="PF13424">
    <property type="entry name" value="TPR_12"/>
    <property type="match status" value="2"/>
</dbReference>
<evidence type="ECO:0000313" key="4">
    <source>
        <dbReference type="EMBL" id="MEJ8848244.1"/>
    </source>
</evidence>